<dbReference type="PANTHER" id="PTHR15549">
    <property type="entry name" value="PAIRED IMMUNOGLOBULIN-LIKE TYPE 2 RECEPTOR"/>
    <property type="match status" value="1"/>
</dbReference>
<dbReference type="GO" id="GO:0071944">
    <property type="term" value="C:cell periphery"/>
    <property type="evidence" value="ECO:0007669"/>
    <property type="project" value="UniProtKB-ARBA"/>
</dbReference>
<evidence type="ECO:0000256" key="5">
    <source>
        <dbReference type="SAM" id="MobiDB-lite"/>
    </source>
</evidence>
<keyword evidence="7" id="KW-0732">Signal</keyword>
<feature type="compositionally biased region" description="Polar residues" evidence="5">
    <location>
        <begin position="438"/>
        <end position="455"/>
    </location>
</feature>
<feature type="region of interest" description="Disordered" evidence="5">
    <location>
        <begin position="358"/>
        <end position="534"/>
    </location>
</feature>
<protein>
    <submittedName>
        <fullName evidence="8">Uncharacterized protein</fullName>
    </submittedName>
</protein>
<evidence type="ECO:0000256" key="6">
    <source>
        <dbReference type="SAM" id="Phobius"/>
    </source>
</evidence>
<feature type="compositionally biased region" description="Low complexity" evidence="5">
    <location>
        <begin position="159"/>
        <end position="194"/>
    </location>
</feature>
<feature type="region of interest" description="Disordered" evidence="5">
    <location>
        <begin position="239"/>
        <end position="316"/>
    </location>
</feature>
<evidence type="ECO:0000256" key="1">
    <source>
        <dbReference type="ARBA" id="ARBA00004167"/>
    </source>
</evidence>
<sequence>MLPSCSVRRSTLVLSAMLLSATNTIPTAASAATTPSYFQPRDDADICGADDLSQCDLSGFPKNFCCNDDRYCLVGAANTTVICCPDGSACEAIAPIVCDLESQNVDLTPTSLVKTVLLEGTLPECGLGCCPWGYTCGTSSNDEPACIRDDDQDTFPEGASLPAASPTSTTSQSSSSTSEPTSSSSSSSTTTAAPLEGENDGTKDKHDNTGLIAGTVVGVVAVVAFTVAGIFLCVRNRRKRGSGTTGTGGGALGYHHHGAPERKRSSTSSFGNIISDPIMNPDTLRSDFGRAKEASTTSSRVTSAGSGMPASSRPVVIPGTQASINRYWGKEVAEAKANGKGAPHMEPGPKVGIARVGTAKGRTGAPQIGEIDMGLRATSSKGGSSNSRNQNANPFHDDMHRFDDEEDDSDVSPRSTTRQQSLVPPIRGMNHSRPYTPKAQQQRPSYSTTGQSKYNAQYRPREPSGADIDVFADPATLADSPGLDVSSPPGGAGRHSTQTTFSDMMERANLGDVARGAPYVPRSTQQTPTRPQRR</sequence>
<evidence type="ECO:0000313" key="9">
    <source>
        <dbReference type="Proteomes" id="UP001201980"/>
    </source>
</evidence>
<feature type="compositionally biased region" description="Polar residues" evidence="5">
    <location>
        <begin position="377"/>
        <end position="393"/>
    </location>
</feature>
<dbReference type="GO" id="GO:0016020">
    <property type="term" value="C:membrane"/>
    <property type="evidence" value="ECO:0007669"/>
    <property type="project" value="UniProtKB-SubCell"/>
</dbReference>
<dbReference type="Proteomes" id="UP001201980">
    <property type="component" value="Unassembled WGS sequence"/>
</dbReference>
<evidence type="ECO:0000256" key="2">
    <source>
        <dbReference type="ARBA" id="ARBA00022692"/>
    </source>
</evidence>
<feature type="region of interest" description="Disordered" evidence="5">
    <location>
        <begin position="157"/>
        <end position="207"/>
    </location>
</feature>
<feature type="signal peptide" evidence="7">
    <location>
        <begin position="1"/>
        <end position="31"/>
    </location>
</feature>
<dbReference type="PANTHER" id="PTHR15549:SF26">
    <property type="entry name" value="AXIAL BUDDING PATTERN PROTEIN 2-RELATED"/>
    <property type="match status" value="1"/>
</dbReference>
<feature type="compositionally biased region" description="Gly residues" evidence="5">
    <location>
        <begin position="243"/>
        <end position="252"/>
    </location>
</feature>
<organism evidence="8 9">
    <name type="scientific">Zalerion maritima</name>
    <dbReference type="NCBI Taxonomy" id="339359"/>
    <lineage>
        <taxon>Eukaryota</taxon>
        <taxon>Fungi</taxon>
        <taxon>Dikarya</taxon>
        <taxon>Ascomycota</taxon>
        <taxon>Pezizomycotina</taxon>
        <taxon>Sordariomycetes</taxon>
        <taxon>Lulworthiomycetidae</taxon>
        <taxon>Lulworthiales</taxon>
        <taxon>Lulworthiaceae</taxon>
        <taxon>Zalerion</taxon>
    </lineage>
</organism>
<dbReference type="EMBL" id="JAKWBI020000205">
    <property type="protein sequence ID" value="KAJ2899179.1"/>
    <property type="molecule type" value="Genomic_DNA"/>
</dbReference>
<keyword evidence="4 6" id="KW-0472">Membrane</keyword>
<comment type="caution">
    <text evidence="8">The sequence shown here is derived from an EMBL/GenBank/DDBJ whole genome shotgun (WGS) entry which is preliminary data.</text>
</comment>
<feature type="transmembrane region" description="Helical" evidence="6">
    <location>
        <begin position="211"/>
        <end position="234"/>
    </location>
</feature>
<dbReference type="InterPro" id="IPR051694">
    <property type="entry name" value="Immunoregulatory_rcpt-like"/>
</dbReference>
<feature type="chain" id="PRO_5041946745" evidence="7">
    <location>
        <begin position="32"/>
        <end position="534"/>
    </location>
</feature>
<evidence type="ECO:0000313" key="8">
    <source>
        <dbReference type="EMBL" id="KAJ2899179.1"/>
    </source>
</evidence>
<evidence type="ECO:0000256" key="4">
    <source>
        <dbReference type="ARBA" id="ARBA00023136"/>
    </source>
</evidence>
<proteinExistence type="predicted"/>
<accession>A0AAD5WQA7</accession>
<evidence type="ECO:0000256" key="7">
    <source>
        <dbReference type="SAM" id="SignalP"/>
    </source>
</evidence>
<keyword evidence="9" id="KW-1185">Reference proteome</keyword>
<dbReference type="AlphaFoldDB" id="A0AAD5WQA7"/>
<name>A0AAD5WQA7_9PEZI</name>
<feature type="compositionally biased region" description="Basic and acidic residues" evidence="5">
    <location>
        <begin position="284"/>
        <end position="293"/>
    </location>
</feature>
<comment type="subcellular location">
    <subcellularLocation>
        <location evidence="1">Membrane</location>
        <topology evidence="1">Single-pass membrane protein</topology>
    </subcellularLocation>
</comment>
<keyword evidence="3 6" id="KW-1133">Transmembrane helix</keyword>
<reference evidence="8" key="1">
    <citation type="submission" date="2022-07" db="EMBL/GenBank/DDBJ databases">
        <title>Draft genome sequence of Zalerion maritima ATCC 34329, a (micro)plastics degrading marine fungus.</title>
        <authorList>
            <person name="Paco A."/>
            <person name="Goncalves M.F.M."/>
            <person name="Rocha-Santos T.A.P."/>
            <person name="Alves A."/>
        </authorList>
    </citation>
    <scope>NUCLEOTIDE SEQUENCE</scope>
    <source>
        <strain evidence="8">ATCC 34329</strain>
    </source>
</reference>
<gene>
    <name evidence="8" type="ORF">MKZ38_003376</name>
</gene>
<evidence type="ECO:0000256" key="3">
    <source>
        <dbReference type="ARBA" id="ARBA00022989"/>
    </source>
</evidence>
<feature type="compositionally biased region" description="Polar residues" evidence="5">
    <location>
        <begin position="294"/>
        <end position="305"/>
    </location>
</feature>
<keyword evidence="2 6" id="KW-0812">Transmembrane</keyword>
<feature type="compositionally biased region" description="Polar residues" evidence="5">
    <location>
        <begin position="412"/>
        <end position="422"/>
    </location>
</feature>
<feature type="compositionally biased region" description="Polar residues" evidence="5">
    <location>
        <begin position="522"/>
        <end position="534"/>
    </location>
</feature>